<name>A0A6J5RG86_9CAUD</name>
<protein>
    <submittedName>
        <fullName evidence="1">Uncharacterized protein</fullName>
    </submittedName>
</protein>
<gene>
    <name evidence="1" type="ORF">UFOVP1290_90</name>
</gene>
<organism evidence="1">
    <name type="scientific">uncultured Caudovirales phage</name>
    <dbReference type="NCBI Taxonomy" id="2100421"/>
    <lineage>
        <taxon>Viruses</taxon>
        <taxon>Duplodnaviria</taxon>
        <taxon>Heunggongvirae</taxon>
        <taxon>Uroviricota</taxon>
        <taxon>Caudoviricetes</taxon>
        <taxon>Peduoviridae</taxon>
        <taxon>Maltschvirus</taxon>
        <taxon>Maltschvirus maltsch</taxon>
    </lineage>
</organism>
<accession>A0A6J5RG86</accession>
<evidence type="ECO:0000313" key="1">
    <source>
        <dbReference type="EMBL" id="CAB4196570.1"/>
    </source>
</evidence>
<reference evidence="1" key="1">
    <citation type="submission" date="2020-05" db="EMBL/GenBank/DDBJ databases">
        <authorList>
            <person name="Chiriac C."/>
            <person name="Salcher M."/>
            <person name="Ghai R."/>
            <person name="Kavagutti S V."/>
        </authorList>
    </citation>
    <scope>NUCLEOTIDE SEQUENCE</scope>
</reference>
<proteinExistence type="predicted"/>
<sequence>MIANDIIVNGNMMRIQDVFKDTKLSALLSDEGILNFTSY</sequence>
<dbReference type="EMBL" id="LR797252">
    <property type="protein sequence ID" value="CAB4196570.1"/>
    <property type="molecule type" value="Genomic_DNA"/>
</dbReference>